<feature type="compositionally biased region" description="Basic residues" evidence="1">
    <location>
        <begin position="684"/>
        <end position="695"/>
    </location>
</feature>
<accession>A0A9W6F4Z7</accession>
<feature type="region of interest" description="Disordered" evidence="1">
    <location>
        <begin position="618"/>
        <end position="650"/>
    </location>
</feature>
<feature type="compositionally biased region" description="Gly residues" evidence="1">
    <location>
        <begin position="638"/>
        <end position="647"/>
    </location>
</feature>
<evidence type="ECO:0000256" key="1">
    <source>
        <dbReference type="SAM" id="MobiDB-lite"/>
    </source>
</evidence>
<sequence length="1180" mass="119516">MELPRRRTGSYEPRSAVGNILAPVSGPQGAAELRTTPSLRGGGSASAVAAARPPWATELDDADAPPSQPPPSQHQPQSKPAGRSPSTSRAQPRHADRDPHGFSFHTPAPAGVAAAPASAGAPQAPSDSHTGPWSSAAPNPVRPQSGGRAAAPVDQLDLWSRQQQQQQHQGQQKNVLQGRHSDGLYARIEHAESAAATAAAAAPAAAGGPAVRRASGSGDGPRLPSGNLSYGDGAVAVAAGRSGVAAGARGIGGARVGASPARVAPAAARSTSTPKPRPAVPPKRSTSITDNVRHNWVDVDATPERGRAGVGGGGAAAGRWDVDPGGDDRGSWLFAGGDPDPDPEPSRSSKPPARSRDPDPEPRPASDRRRQPERPASAGRAVDGYDSDGGGGGGGRASPDGQGRQLPQPSPPPPRRPRPHSPASGELMEATLSSPPPPPPTSFSTGGIGGGSGMSLGHGLSTGFAAAGRAGGGGGGSRQGGGSAVQAESARQVQALQEENTRLRDQVQHLERLLAVAPPAAAAAAAAAEAGRGRKAAAAAAAATAGRVWSAGGNADAAAPSVAAAAAAGVVLQQYKSQVIQLQRQVALMSQELQARARLSFEAEGALREMADKLQELAAGSSSGGGGGVEASSAGAAAAGGPGGGGEVPSRELLMRVHKWSKQMLGRLRSEKSESSKLFTQQQQHHHHPHHHRHPAAAASDSRGEAAGALLHPLPWSSSEPRGGGGDGAAGFGPTWLVPFIPAGGNRFLLAGGGDAAAAAAADDLAGAGAGGGGGSVAVAEIACGQAVLLADPLLAHRLELQLAAVTPRLAALAVLVRTQLLPAMPWLGLEAADRLQAEVGEAAESVAQCVEGLVQLCSLLPAGAAVFGEGPAAQEPKRRAAEVEAGRDSWLYGSPELLDAPEPPSPAVNDEGVISVPRLQAAISPLLRDRKAGSKALMDILEAVRSRSQSAASKRAALEAELRFAARSSALQSEHVAHLMMSVGMALEECRGAKDAAAIKSYFAAAAAVRQVLEAADALEVHPCETCLKALVDVIRVHRDTLSRLPDLLVNAPAADVEGRLLSKVEELHQGFKKALSRLEAHKRRHRDAEAGGGAAAAAAGQGEDSDYEDEEFDEEGLDEGSGGGSGEAGRVSRNGGAAAPRRPPLPSSAGTAAAQQRQQQQAAVKPGRPPKPRPEWQG</sequence>
<feature type="compositionally biased region" description="Basic and acidic residues" evidence="1">
    <location>
        <begin position="179"/>
        <end position="192"/>
    </location>
</feature>
<feature type="region of interest" description="Disordered" evidence="1">
    <location>
        <begin position="1"/>
        <end position="196"/>
    </location>
</feature>
<feature type="region of interest" description="Disordered" evidence="1">
    <location>
        <begin position="1081"/>
        <end position="1180"/>
    </location>
</feature>
<protein>
    <submittedName>
        <fullName evidence="2">Uncharacterized protein</fullName>
    </submittedName>
</protein>
<feature type="compositionally biased region" description="Low complexity" evidence="1">
    <location>
        <begin position="1149"/>
        <end position="1165"/>
    </location>
</feature>
<feature type="compositionally biased region" description="Low complexity" evidence="1">
    <location>
        <begin position="1130"/>
        <end position="1142"/>
    </location>
</feature>
<feature type="compositionally biased region" description="Acidic residues" evidence="1">
    <location>
        <begin position="1105"/>
        <end position="1120"/>
    </location>
</feature>
<feature type="compositionally biased region" description="Low complexity" evidence="1">
    <location>
        <begin position="696"/>
        <end position="705"/>
    </location>
</feature>
<feature type="compositionally biased region" description="Basic and acidic residues" evidence="1">
    <location>
        <begin position="291"/>
        <end position="307"/>
    </location>
</feature>
<proteinExistence type="predicted"/>
<feature type="region of interest" description="Disordered" evidence="1">
    <location>
        <begin position="666"/>
        <end position="705"/>
    </location>
</feature>
<feature type="compositionally biased region" description="Low complexity" evidence="1">
    <location>
        <begin position="256"/>
        <end position="274"/>
    </location>
</feature>
<feature type="compositionally biased region" description="Low complexity" evidence="1">
    <location>
        <begin position="397"/>
        <end position="407"/>
    </location>
</feature>
<keyword evidence="3" id="KW-1185">Reference proteome</keyword>
<dbReference type="AlphaFoldDB" id="A0A9W6F4Z7"/>
<feature type="compositionally biased region" description="Gly residues" evidence="1">
    <location>
        <begin position="387"/>
        <end position="396"/>
    </location>
</feature>
<gene>
    <name evidence="2" type="primary">PLEST004168</name>
    <name evidence="2" type="ORF">PLESTB_001129400</name>
</gene>
<evidence type="ECO:0000313" key="3">
    <source>
        <dbReference type="Proteomes" id="UP001165080"/>
    </source>
</evidence>
<dbReference type="Proteomes" id="UP001165080">
    <property type="component" value="Unassembled WGS sequence"/>
</dbReference>
<organism evidence="2 3">
    <name type="scientific">Pleodorina starrii</name>
    <dbReference type="NCBI Taxonomy" id="330485"/>
    <lineage>
        <taxon>Eukaryota</taxon>
        <taxon>Viridiplantae</taxon>
        <taxon>Chlorophyta</taxon>
        <taxon>core chlorophytes</taxon>
        <taxon>Chlorophyceae</taxon>
        <taxon>CS clade</taxon>
        <taxon>Chlamydomonadales</taxon>
        <taxon>Volvocaceae</taxon>
        <taxon>Pleodorina</taxon>
    </lineage>
</organism>
<feature type="compositionally biased region" description="Gly residues" evidence="1">
    <location>
        <begin position="446"/>
        <end position="455"/>
    </location>
</feature>
<feature type="compositionally biased region" description="Polar residues" evidence="1">
    <location>
        <begin position="127"/>
        <end position="137"/>
    </location>
</feature>
<feature type="region of interest" description="Disordered" evidence="1">
    <location>
        <begin position="253"/>
        <end position="455"/>
    </location>
</feature>
<reference evidence="2 3" key="1">
    <citation type="journal article" date="2023" name="Commun. Biol.">
        <title>Reorganization of the ancestral sex-determining regions during the evolution of trioecy in Pleodorina starrii.</title>
        <authorList>
            <person name="Takahashi K."/>
            <person name="Suzuki S."/>
            <person name="Kawai-Toyooka H."/>
            <person name="Yamamoto K."/>
            <person name="Hamaji T."/>
            <person name="Ootsuki R."/>
            <person name="Yamaguchi H."/>
            <person name="Kawachi M."/>
            <person name="Higashiyama T."/>
            <person name="Nozaki H."/>
        </authorList>
    </citation>
    <scope>NUCLEOTIDE SEQUENCE [LARGE SCALE GENOMIC DNA]</scope>
    <source>
        <strain evidence="2 3">NIES-4479</strain>
    </source>
</reference>
<comment type="caution">
    <text evidence="2">The sequence shown here is derived from an EMBL/GenBank/DDBJ whole genome shotgun (WGS) entry which is preliminary data.</text>
</comment>
<evidence type="ECO:0000313" key="2">
    <source>
        <dbReference type="EMBL" id="GLC56637.1"/>
    </source>
</evidence>
<feature type="compositionally biased region" description="Low complexity" evidence="1">
    <location>
        <begin position="107"/>
        <end position="126"/>
    </location>
</feature>
<feature type="compositionally biased region" description="Gly residues" evidence="1">
    <location>
        <begin position="469"/>
        <end position="483"/>
    </location>
</feature>
<feature type="compositionally biased region" description="Basic and acidic residues" evidence="1">
    <location>
        <begin position="354"/>
        <end position="373"/>
    </location>
</feature>
<dbReference type="EMBL" id="BRXU01000016">
    <property type="protein sequence ID" value="GLC56637.1"/>
    <property type="molecule type" value="Genomic_DNA"/>
</dbReference>
<dbReference type="OrthoDB" id="540696at2759"/>
<feature type="compositionally biased region" description="Low complexity" evidence="1">
    <location>
        <begin position="162"/>
        <end position="172"/>
    </location>
</feature>
<feature type="compositionally biased region" description="Basic and acidic residues" evidence="1">
    <location>
        <begin position="320"/>
        <end position="330"/>
    </location>
</feature>
<feature type="region of interest" description="Disordered" evidence="1">
    <location>
        <begin position="468"/>
        <end position="493"/>
    </location>
</feature>
<name>A0A9W6F4Z7_9CHLO</name>